<organism evidence="2 3">
    <name type="scientific">Lepraria finkii</name>
    <dbReference type="NCBI Taxonomy" id="1340010"/>
    <lineage>
        <taxon>Eukaryota</taxon>
        <taxon>Fungi</taxon>
        <taxon>Dikarya</taxon>
        <taxon>Ascomycota</taxon>
        <taxon>Pezizomycotina</taxon>
        <taxon>Lecanoromycetes</taxon>
        <taxon>OSLEUM clade</taxon>
        <taxon>Lecanoromycetidae</taxon>
        <taxon>Lecanorales</taxon>
        <taxon>Lecanorineae</taxon>
        <taxon>Stereocaulaceae</taxon>
        <taxon>Lepraria</taxon>
    </lineage>
</organism>
<accession>A0ABR4B9E3</accession>
<name>A0ABR4B9E3_9LECA</name>
<evidence type="ECO:0000256" key="1">
    <source>
        <dbReference type="SAM" id="MobiDB-lite"/>
    </source>
</evidence>
<protein>
    <submittedName>
        <fullName evidence="2">Uncharacterized protein</fullName>
    </submittedName>
</protein>
<comment type="caution">
    <text evidence="2">The sequence shown here is derived from an EMBL/GenBank/DDBJ whole genome shotgun (WGS) entry which is preliminary data.</text>
</comment>
<feature type="compositionally biased region" description="Basic residues" evidence="1">
    <location>
        <begin position="8"/>
        <end position="17"/>
    </location>
</feature>
<dbReference type="EMBL" id="JBHFEH010000015">
    <property type="protein sequence ID" value="KAL2054476.1"/>
    <property type="molecule type" value="Genomic_DNA"/>
</dbReference>
<gene>
    <name evidence="2" type="ORF">ABVK25_005224</name>
</gene>
<keyword evidence="3" id="KW-1185">Reference proteome</keyword>
<dbReference type="Proteomes" id="UP001590951">
    <property type="component" value="Unassembled WGS sequence"/>
</dbReference>
<evidence type="ECO:0000313" key="3">
    <source>
        <dbReference type="Proteomes" id="UP001590951"/>
    </source>
</evidence>
<evidence type="ECO:0000313" key="2">
    <source>
        <dbReference type="EMBL" id="KAL2054476.1"/>
    </source>
</evidence>
<feature type="region of interest" description="Disordered" evidence="1">
    <location>
        <begin position="1"/>
        <end position="36"/>
    </location>
</feature>
<reference evidence="2 3" key="1">
    <citation type="submission" date="2024-09" db="EMBL/GenBank/DDBJ databases">
        <title>Rethinking Asexuality: The Enigmatic Case of Functional Sexual Genes in Lepraria (Stereocaulaceae).</title>
        <authorList>
            <person name="Doellman M."/>
            <person name="Sun Y."/>
            <person name="Barcenas-Pena A."/>
            <person name="Lumbsch H.T."/>
            <person name="Grewe F."/>
        </authorList>
    </citation>
    <scope>NUCLEOTIDE SEQUENCE [LARGE SCALE GENOMIC DNA]</scope>
    <source>
        <strain evidence="2 3">Grewe 0041</strain>
    </source>
</reference>
<proteinExistence type="predicted"/>
<sequence>MKAFTNPRPRHYARNRRNVFGPAGHGEPGPQADAPRLATGLPNGNILYFGYCILIGIETNLTQLIRALIDID</sequence>